<comment type="caution">
    <text evidence="7">The sequence shown here is derived from an EMBL/GenBank/DDBJ whole genome shotgun (WGS) entry which is preliminary data.</text>
</comment>
<evidence type="ECO:0000259" key="5">
    <source>
        <dbReference type="Pfam" id="PF04542"/>
    </source>
</evidence>
<sequence>MNTSTREIKSVFQDNYTSLCIFAYSYVLDKDNAKDVVQDVFVKLLEADSLAHINNLEAYIKTSVYHSCLKFLKQNAVTESLTKAEERLASKNLSQESQLIKEEESVLVLKELNLLPSECRKAFELCVIHGYKYSEAAESLEISKNTLKSQIKKAYRILRESMNYVQILWILFDV</sequence>
<dbReference type="Gene3D" id="1.10.1740.10">
    <property type="match status" value="1"/>
</dbReference>
<proteinExistence type="inferred from homology"/>
<dbReference type="RefSeq" id="WP_128757587.1">
    <property type="nucleotide sequence ID" value="NZ_QOVM01000003.1"/>
</dbReference>
<dbReference type="InterPro" id="IPR036388">
    <property type="entry name" value="WH-like_DNA-bd_sf"/>
</dbReference>
<dbReference type="Pfam" id="PF04542">
    <property type="entry name" value="Sigma70_r2"/>
    <property type="match status" value="1"/>
</dbReference>
<dbReference type="NCBIfam" id="TIGR02937">
    <property type="entry name" value="sigma70-ECF"/>
    <property type="match status" value="1"/>
</dbReference>
<accession>A0A4Q0P8B9</accession>
<dbReference type="InterPro" id="IPR013249">
    <property type="entry name" value="RNA_pol_sigma70_r4_t2"/>
</dbReference>
<keyword evidence="8" id="KW-1185">Reference proteome</keyword>
<evidence type="ECO:0000313" key="7">
    <source>
        <dbReference type="EMBL" id="RXG22598.1"/>
    </source>
</evidence>
<dbReference type="GO" id="GO:0016987">
    <property type="term" value="F:sigma factor activity"/>
    <property type="evidence" value="ECO:0007669"/>
    <property type="project" value="UniProtKB-KW"/>
</dbReference>
<dbReference type="InterPro" id="IPR013325">
    <property type="entry name" value="RNA_pol_sigma_r2"/>
</dbReference>
<protein>
    <submittedName>
        <fullName evidence="7">RNA polymerase sigma-70 factor (ECF subfamily)</fullName>
    </submittedName>
</protein>
<evidence type="ECO:0000256" key="4">
    <source>
        <dbReference type="ARBA" id="ARBA00023163"/>
    </source>
</evidence>
<dbReference type="InterPro" id="IPR014284">
    <property type="entry name" value="RNA_pol_sigma-70_dom"/>
</dbReference>
<dbReference type="Pfam" id="PF08281">
    <property type="entry name" value="Sigma70_r4_2"/>
    <property type="match status" value="1"/>
</dbReference>
<gene>
    <name evidence="7" type="ORF">DSM00_1698</name>
</gene>
<evidence type="ECO:0000256" key="3">
    <source>
        <dbReference type="ARBA" id="ARBA00023082"/>
    </source>
</evidence>
<dbReference type="InterPro" id="IPR039425">
    <property type="entry name" value="RNA_pol_sigma-70-like"/>
</dbReference>
<keyword evidence="3" id="KW-0731">Sigma factor</keyword>
<dbReference type="InterPro" id="IPR007627">
    <property type="entry name" value="RNA_pol_sigma70_r2"/>
</dbReference>
<dbReference type="Gene3D" id="1.10.10.10">
    <property type="entry name" value="Winged helix-like DNA-binding domain superfamily/Winged helix DNA-binding domain"/>
    <property type="match status" value="1"/>
</dbReference>
<keyword evidence="2" id="KW-0805">Transcription regulation</keyword>
<feature type="domain" description="RNA polymerase sigma-70 region 2" evidence="5">
    <location>
        <begin position="12"/>
        <end position="76"/>
    </location>
</feature>
<evidence type="ECO:0000256" key="2">
    <source>
        <dbReference type="ARBA" id="ARBA00023015"/>
    </source>
</evidence>
<dbReference type="GO" id="GO:0003677">
    <property type="term" value="F:DNA binding"/>
    <property type="evidence" value="ECO:0007669"/>
    <property type="project" value="InterPro"/>
</dbReference>
<keyword evidence="4" id="KW-0804">Transcription</keyword>
<dbReference type="GO" id="GO:0006352">
    <property type="term" value="P:DNA-templated transcription initiation"/>
    <property type="evidence" value="ECO:0007669"/>
    <property type="project" value="InterPro"/>
</dbReference>
<dbReference type="Proteomes" id="UP000289238">
    <property type="component" value="Unassembled WGS sequence"/>
</dbReference>
<reference evidence="7 8" key="1">
    <citation type="submission" date="2018-07" db="EMBL/GenBank/DDBJ databases">
        <title>Leeuwenhoekiella genomics.</title>
        <authorList>
            <person name="Tahon G."/>
            <person name="Willems A."/>
        </authorList>
    </citation>
    <scope>NUCLEOTIDE SEQUENCE [LARGE SCALE GENOMIC DNA]</scope>
    <source>
        <strain evidence="7 8">LMG 22550</strain>
    </source>
</reference>
<evidence type="ECO:0000256" key="1">
    <source>
        <dbReference type="ARBA" id="ARBA00010641"/>
    </source>
</evidence>
<dbReference type="AlphaFoldDB" id="A0A4Q0P8B9"/>
<name>A0A4Q0P8B9_9FLAO</name>
<dbReference type="PANTHER" id="PTHR43133">
    <property type="entry name" value="RNA POLYMERASE ECF-TYPE SIGMA FACTO"/>
    <property type="match status" value="1"/>
</dbReference>
<dbReference type="SUPFAM" id="SSF88659">
    <property type="entry name" value="Sigma3 and sigma4 domains of RNA polymerase sigma factors"/>
    <property type="match status" value="1"/>
</dbReference>
<dbReference type="EMBL" id="QOVM01000003">
    <property type="protein sequence ID" value="RXG22598.1"/>
    <property type="molecule type" value="Genomic_DNA"/>
</dbReference>
<feature type="domain" description="RNA polymerase sigma factor 70 region 4 type 2" evidence="6">
    <location>
        <begin position="108"/>
        <end position="156"/>
    </location>
</feature>
<dbReference type="InterPro" id="IPR013324">
    <property type="entry name" value="RNA_pol_sigma_r3/r4-like"/>
</dbReference>
<evidence type="ECO:0000313" key="8">
    <source>
        <dbReference type="Proteomes" id="UP000289238"/>
    </source>
</evidence>
<dbReference type="SUPFAM" id="SSF88946">
    <property type="entry name" value="Sigma2 domain of RNA polymerase sigma factors"/>
    <property type="match status" value="1"/>
</dbReference>
<comment type="similarity">
    <text evidence="1">Belongs to the sigma-70 factor family. ECF subfamily.</text>
</comment>
<dbReference type="OrthoDB" id="9772248at2"/>
<dbReference type="PANTHER" id="PTHR43133:SF46">
    <property type="entry name" value="RNA POLYMERASE SIGMA-70 FACTOR ECF SUBFAMILY"/>
    <property type="match status" value="1"/>
</dbReference>
<evidence type="ECO:0000259" key="6">
    <source>
        <dbReference type="Pfam" id="PF08281"/>
    </source>
</evidence>
<organism evidence="7 8">
    <name type="scientific">Leeuwenhoekiella aequorea</name>
    <dbReference type="NCBI Taxonomy" id="283736"/>
    <lineage>
        <taxon>Bacteria</taxon>
        <taxon>Pseudomonadati</taxon>
        <taxon>Bacteroidota</taxon>
        <taxon>Flavobacteriia</taxon>
        <taxon>Flavobacteriales</taxon>
        <taxon>Flavobacteriaceae</taxon>
        <taxon>Leeuwenhoekiella</taxon>
    </lineage>
</organism>